<keyword evidence="3" id="KW-0378">Hydrolase</keyword>
<keyword evidence="7" id="KW-1185">Reference proteome</keyword>
<evidence type="ECO:0000256" key="1">
    <source>
        <dbReference type="ARBA" id="ARBA00001561"/>
    </source>
</evidence>
<evidence type="ECO:0000256" key="3">
    <source>
        <dbReference type="ARBA" id="ARBA00022801"/>
    </source>
</evidence>
<dbReference type="Pfam" id="PF01510">
    <property type="entry name" value="Amidase_2"/>
    <property type="match status" value="1"/>
</dbReference>
<comment type="catalytic activity">
    <reaction evidence="1">
        <text>Hydrolyzes the link between N-acetylmuramoyl residues and L-amino acid residues in certain cell-wall glycopeptides.</text>
        <dbReference type="EC" id="3.5.1.28"/>
    </reaction>
</comment>
<accession>A0ABP8G3U9</accession>
<feature type="domain" description="N-acetylmuramoyl-L-alanine amidase" evidence="5">
    <location>
        <begin position="25"/>
        <end position="158"/>
    </location>
</feature>
<dbReference type="SMART" id="SM00644">
    <property type="entry name" value="Ami_2"/>
    <property type="match status" value="1"/>
</dbReference>
<dbReference type="SUPFAM" id="SSF55846">
    <property type="entry name" value="N-acetylmuramoyl-L-alanine amidase-like"/>
    <property type="match status" value="1"/>
</dbReference>
<dbReference type="InterPro" id="IPR036505">
    <property type="entry name" value="Amidase/PGRP_sf"/>
</dbReference>
<dbReference type="CDD" id="cd06583">
    <property type="entry name" value="PGRP"/>
    <property type="match status" value="1"/>
</dbReference>
<evidence type="ECO:0000259" key="5">
    <source>
        <dbReference type="SMART" id="SM00644"/>
    </source>
</evidence>
<dbReference type="EC" id="3.5.1.28" evidence="2"/>
<evidence type="ECO:0000256" key="2">
    <source>
        <dbReference type="ARBA" id="ARBA00011901"/>
    </source>
</evidence>
<sequence>MSSGYGDFVPVQLPLDSLSVSSILAPSSNFDIRTPDLVILHHTAQDGCMQSLKTLTNPAVRGRVSSHYLVCKDGTVYQLVNEQYRAWHAGVSSWGNIANVNSASIGIELDNNGHEPFGEKQIAALLVILHSLKERYHIPVANFVGHGDVAPGRKVDPSGFFPWKKLADNGYGYWQDSVLVAPSEDFDYKAALRVIGYNLRDTTAAILAFKRHFIPADTTAALSPENKQVLYDIEQKYLTH</sequence>
<protein>
    <recommendedName>
        <fullName evidence="2">N-acetylmuramoyl-L-alanine amidase</fullName>
        <ecNumber evidence="2">3.5.1.28</ecNumber>
    </recommendedName>
</protein>
<dbReference type="PANTHER" id="PTHR30417">
    <property type="entry name" value="N-ACETYLMURAMOYL-L-ALANINE AMIDASE AMID"/>
    <property type="match status" value="1"/>
</dbReference>
<reference evidence="7" key="1">
    <citation type="journal article" date="2019" name="Int. J. Syst. Evol. Microbiol.">
        <title>The Global Catalogue of Microorganisms (GCM) 10K type strain sequencing project: providing services to taxonomists for standard genome sequencing and annotation.</title>
        <authorList>
            <consortium name="The Broad Institute Genomics Platform"/>
            <consortium name="The Broad Institute Genome Sequencing Center for Infectious Disease"/>
            <person name="Wu L."/>
            <person name="Ma J."/>
        </authorList>
    </citation>
    <scope>NUCLEOTIDE SEQUENCE [LARGE SCALE GENOMIC DNA]</scope>
    <source>
        <strain evidence="7">JCM 17664</strain>
    </source>
</reference>
<dbReference type="Proteomes" id="UP001501207">
    <property type="component" value="Unassembled WGS sequence"/>
</dbReference>
<dbReference type="InterPro" id="IPR051206">
    <property type="entry name" value="NAMLAA_amidase_2"/>
</dbReference>
<comment type="caution">
    <text evidence="6">The sequence shown here is derived from an EMBL/GenBank/DDBJ whole genome shotgun (WGS) entry which is preliminary data.</text>
</comment>
<dbReference type="EMBL" id="BAABFN010000019">
    <property type="protein sequence ID" value="GAA4316954.1"/>
    <property type="molecule type" value="Genomic_DNA"/>
</dbReference>
<name>A0ABP8G3U9_9BACT</name>
<evidence type="ECO:0000256" key="4">
    <source>
        <dbReference type="ARBA" id="ARBA00023316"/>
    </source>
</evidence>
<evidence type="ECO:0000313" key="7">
    <source>
        <dbReference type="Proteomes" id="UP001501207"/>
    </source>
</evidence>
<evidence type="ECO:0000313" key="6">
    <source>
        <dbReference type="EMBL" id="GAA4316954.1"/>
    </source>
</evidence>
<gene>
    <name evidence="6" type="ORF">GCM10023143_28740</name>
</gene>
<dbReference type="Gene3D" id="3.40.80.10">
    <property type="entry name" value="Peptidoglycan recognition protein-like"/>
    <property type="match status" value="1"/>
</dbReference>
<dbReference type="PANTHER" id="PTHR30417:SF1">
    <property type="entry name" value="N-ACETYLMURAMOYL-L-ALANINE AMIDASE AMID"/>
    <property type="match status" value="1"/>
</dbReference>
<keyword evidence="4" id="KW-0961">Cell wall biogenesis/degradation</keyword>
<dbReference type="InterPro" id="IPR002502">
    <property type="entry name" value="Amidase_domain"/>
</dbReference>
<proteinExistence type="predicted"/>
<organism evidence="6 7">
    <name type="scientific">Compostibacter hankyongensis</name>
    <dbReference type="NCBI Taxonomy" id="1007089"/>
    <lineage>
        <taxon>Bacteria</taxon>
        <taxon>Pseudomonadati</taxon>
        <taxon>Bacteroidota</taxon>
        <taxon>Chitinophagia</taxon>
        <taxon>Chitinophagales</taxon>
        <taxon>Chitinophagaceae</taxon>
        <taxon>Compostibacter</taxon>
    </lineage>
</organism>